<proteinExistence type="predicted"/>
<dbReference type="EMBL" id="CP017812">
    <property type="protein sequence ID" value="AOZ71970.1"/>
    <property type="molecule type" value="Genomic_DNA"/>
</dbReference>
<gene>
    <name evidence="5" type="ORF">BK816_00570</name>
</gene>
<sequence>MSRFLRSESNKFATAHKRISTTKIQRSKGLIAAISAVSIVAAGIVGMHASSPTFAYVDDSSIPMKVNDLPTINISLEHSKGPENADPKPGETFTYTGNFKYTVAPGSPSRLIVRVAQNPDAPFISAPTADDFKIPSGTVVESRESNSTPDTWVFTIDNVTQNGTITFTKQATVKKDVTPGTIIDTTASLDVHPTGNTGLEELDKKIVSWEPGACSGVAYFKYRIPTDKLGSWLADIKFSNYANSKDAILDPLPANASDLADPNMTKRVGMKVSTPGTEDGALTNEFLETAVVRNDDSTLPLFGVDPLLANGTFLDSINWPYNPATWTGTRWVKPGTVFEIRRGFTLNNCTPVHASTTFDAYRDIIGVQIDQGRRLIPVQDFADDAFMIGGKTEIIKTPWCQDIYIDEGNSLSVSNKVEKFNTASQEISGVRAGLSPTPSGGTIAVSPKLPNKFIYIGKDNKVYFTDGLKGMGIAQAFPDFPGSTKVAVPAGVDPYGILWAYPYNASPILYSLDLTNPKATWETHPALPNPRVSGAPPMDLTFTDSGDMVLMSEAENGDRAKQIKGVYTYSRKDITKPNPTGGVTISPTTVSTIITPRLIGVNGFAIGGDGMMYFGGAGNNTIYKVPYAGGTAIAITSTRSSITDMGSCSYITPQPLEPKFEIQKAAIDPLTGTAAQAGTTTVNSAQITDDGKVSIDYLIKLANIGGKAGTPAAITDPITPPTGFSVEDVLLDGKSLGKVDNFQIPAEEMAAYSVKTFRLTVKYQADNLEAIKNISGECNTEKAGSPGGGFFNQVKMENDADGSDNNDACIPVKPRPVAHLKLVKQIVDQNGKVLNTQLPDDLGHFTLAASGYTVENNNPLGGVSGQAKPGEGTAVDQDVFAGRYALSETITETGALSGYYQSGAWKCDGGVMPNGTTVDVPANGSVTCTIQNTRVPRFHTVKFAGTPDKKLGNAHVGEPVVLKGGKGDLVYRMEVVNDSAFAGNTGVIRDKFEAPAGLLIDPNKSVKVTFDGQGSRVGGKDTYSVEELKAGAILADSITNLGPQEKATFTITIPVMADTSKVEGSEVTKFEQAQAKLAVCNSESATVNRQEVKLANPNDKAAINNVNMNLENTQYAENDNVWYRDNFACIPVVENKWTVAKFSQFDPAADGADEANNGGDGYVKTPGSTGTSVTLASAQDGSLSATVKYKVVATNAGKNASAQPAITDVITLPQGFEITSAKYGKDENALAPVSNVQGNTVTFEIPAGTEAVNGGESVNYYIEVTGKISAEAAAKLNWSATDSAAKGAGECENEGAGKPGTGFFNKVSTQDDPGTDGNNDACTPVKPQLGIALVEKTDANGTRLSGAKFALYKAANSTTKPYTMGELVKAELDELTADNENRFPQDALASNDGDNKYMGRFVTPTLNAGTVYFLVETKSPTKDYSLLPEPLVFKVDGSNNIVPLNLKTGEPTGQATDGTFAVAGPKVTVHDPRAGELPKAGGNGHMPLAVGGTLLLLISTLGMTQAIRRQRQNR</sequence>
<dbReference type="Proteomes" id="UP000176288">
    <property type="component" value="Chromosome"/>
</dbReference>
<feature type="transmembrane region" description="Helical" evidence="2">
    <location>
        <begin position="1486"/>
        <end position="1507"/>
    </location>
</feature>
<evidence type="ECO:0000313" key="6">
    <source>
        <dbReference type="Proteomes" id="UP000176288"/>
    </source>
</evidence>
<dbReference type="KEGG" id="avu:BK816_00570"/>
<name>A0A1D9MIF1_9ACTO</name>
<dbReference type="GO" id="GO:0005975">
    <property type="term" value="P:carbohydrate metabolic process"/>
    <property type="evidence" value="ECO:0007669"/>
    <property type="project" value="UniProtKB-ARBA"/>
</dbReference>
<dbReference type="InterPro" id="IPR013783">
    <property type="entry name" value="Ig-like_fold"/>
</dbReference>
<reference evidence="5 6" key="1">
    <citation type="submission" date="2016-10" db="EMBL/GenBank/DDBJ databases">
        <title>Actinomyces aegypiusis sp. nov., isolated from the Aegypius monachus in Qinghai Tibet Plateau China.</title>
        <authorList>
            <person name="Wang Y."/>
        </authorList>
    </citation>
    <scope>NUCLEOTIDE SEQUENCE [LARGE SCALE GENOMIC DNA]</scope>
    <source>
        <strain evidence="5 6">VUL4_3</strain>
    </source>
</reference>
<feature type="compositionally biased region" description="Polar residues" evidence="1">
    <location>
        <begin position="1306"/>
        <end position="1318"/>
    </location>
</feature>
<keyword evidence="2" id="KW-1133">Transmembrane helix</keyword>
<feature type="domain" description="SpaA-like prealbumin fold" evidence="3">
    <location>
        <begin position="1334"/>
        <end position="1439"/>
    </location>
</feature>
<dbReference type="STRING" id="1912795.BK816_00570"/>
<keyword evidence="6" id="KW-1185">Reference proteome</keyword>
<evidence type="ECO:0000259" key="3">
    <source>
        <dbReference type="Pfam" id="PF17802"/>
    </source>
</evidence>
<dbReference type="Pfam" id="PF19403">
    <property type="entry name" value="SpaA_2"/>
    <property type="match status" value="1"/>
</dbReference>
<protein>
    <submittedName>
        <fullName evidence="5">Uncharacterized protein</fullName>
    </submittedName>
</protein>
<dbReference type="SUPFAM" id="SSF63829">
    <property type="entry name" value="Calcium-dependent phosphotriesterase"/>
    <property type="match status" value="1"/>
</dbReference>
<feature type="region of interest" description="Disordered" evidence="1">
    <location>
        <begin position="1288"/>
        <end position="1318"/>
    </location>
</feature>
<organism evidence="5 6">
    <name type="scientific">Boudabousia tangfeifanii</name>
    <dbReference type="NCBI Taxonomy" id="1912795"/>
    <lineage>
        <taxon>Bacteria</taxon>
        <taxon>Bacillati</taxon>
        <taxon>Actinomycetota</taxon>
        <taxon>Actinomycetes</taxon>
        <taxon>Actinomycetales</taxon>
        <taxon>Actinomycetaceae</taxon>
        <taxon>Boudabousia</taxon>
    </lineage>
</organism>
<dbReference type="Gene3D" id="2.60.40.10">
    <property type="entry name" value="Immunoglobulins"/>
    <property type="match status" value="1"/>
</dbReference>
<dbReference type="Pfam" id="PF17802">
    <property type="entry name" value="SpaA"/>
    <property type="match status" value="1"/>
</dbReference>
<dbReference type="InterPro" id="IPR045826">
    <property type="entry name" value="SpaA_PFL_dom_2"/>
</dbReference>
<keyword evidence="2" id="KW-0472">Membrane</keyword>
<evidence type="ECO:0000256" key="2">
    <source>
        <dbReference type="SAM" id="Phobius"/>
    </source>
</evidence>
<keyword evidence="2" id="KW-0812">Transmembrane</keyword>
<evidence type="ECO:0000313" key="5">
    <source>
        <dbReference type="EMBL" id="AOZ71970.1"/>
    </source>
</evidence>
<accession>A0A1D9MIF1</accession>
<dbReference type="InterPro" id="IPR041033">
    <property type="entry name" value="SpaA_PFL_dom_1"/>
</dbReference>
<evidence type="ECO:0000256" key="1">
    <source>
        <dbReference type="SAM" id="MobiDB-lite"/>
    </source>
</evidence>
<evidence type="ECO:0000259" key="4">
    <source>
        <dbReference type="Pfam" id="PF19403"/>
    </source>
</evidence>
<feature type="domain" description="SpaA-like prealbumin fold" evidence="4">
    <location>
        <begin position="818"/>
        <end position="930"/>
    </location>
</feature>